<dbReference type="Proteomes" id="UP000641514">
    <property type="component" value="Unassembled WGS sequence"/>
</dbReference>
<organism evidence="4 5">
    <name type="scientific">Hoyosella rhizosphaerae</name>
    <dbReference type="NCBI Taxonomy" id="1755582"/>
    <lineage>
        <taxon>Bacteria</taxon>
        <taxon>Bacillati</taxon>
        <taxon>Actinomycetota</taxon>
        <taxon>Actinomycetes</taxon>
        <taxon>Mycobacteriales</taxon>
        <taxon>Hoyosellaceae</taxon>
        <taxon>Hoyosella</taxon>
    </lineage>
</organism>
<keyword evidence="5" id="KW-1185">Reference proteome</keyword>
<dbReference type="InterPro" id="IPR000182">
    <property type="entry name" value="GNAT_dom"/>
</dbReference>
<feature type="domain" description="N-acetyltransferase" evidence="3">
    <location>
        <begin position="47"/>
        <end position="198"/>
    </location>
</feature>
<accession>A0A916UH45</accession>
<protein>
    <submittedName>
        <fullName evidence="4">N-acetyltransferase</fullName>
    </submittedName>
</protein>
<reference evidence="4" key="2">
    <citation type="submission" date="2020-09" db="EMBL/GenBank/DDBJ databases">
        <authorList>
            <person name="Sun Q."/>
            <person name="Zhou Y."/>
        </authorList>
    </citation>
    <scope>NUCLEOTIDE SEQUENCE</scope>
    <source>
        <strain evidence="4">CGMCC 1.15478</strain>
    </source>
</reference>
<dbReference type="PANTHER" id="PTHR43072:SF23">
    <property type="entry name" value="UPF0039 PROTEIN C11D3.02C"/>
    <property type="match status" value="1"/>
</dbReference>
<sequence length="216" mass="23603">MSGLIGVRDEILTVRTEALPSTQLIVDILLGLSAIPTASLTTVNPSIVVRKLTADDWDAVLRIYGEGIEAGNATFDTAVPEASVFDHRWHPEHRWVAQIGGQVCGWASVSPTSVRDFFSGVVEVSVYVGREALGRGVGKVLLKHLIEHADAAGLWTLQSSIFPDNTASLALHRSAGFRTVGVREKVARLHGVWRDTIIVERRSPTHFQGDYERASR</sequence>
<evidence type="ECO:0000259" key="3">
    <source>
        <dbReference type="PROSITE" id="PS51186"/>
    </source>
</evidence>
<dbReference type="PANTHER" id="PTHR43072">
    <property type="entry name" value="N-ACETYLTRANSFERASE"/>
    <property type="match status" value="1"/>
</dbReference>
<evidence type="ECO:0000313" key="4">
    <source>
        <dbReference type="EMBL" id="GGC72411.1"/>
    </source>
</evidence>
<dbReference type="InterPro" id="IPR016181">
    <property type="entry name" value="Acyl_CoA_acyltransferase"/>
</dbReference>
<evidence type="ECO:0000313" key="5">
    <source>
        <dbReference type="Proteomes" id="UP000641514"/>
    </source>
</evidence>
<dbReference type="SUPFAM" id="SSF55729">
    <property type="entry name" value="Acyl-CoA N-acyltransferases (Nat)"/>
    <property type="match status" value="1"/>
</dbReference>
<name>A0A916UH45_9ACTN</name>
<proteinExistence type="predicted"/>
<dbReference type="Gene3D" id="3.40.630.30">
    <property type="match status" value="1"/>
</dbReference>
<evidence type="ECO:0000256" key="1">
    <source>
        <dbReference type="ARBA" id="ARBA00022679"/>
    </source>
</evidence>
<dbReference type="AlphaFoldDB" id="A0A916UH45"/>
<keyword evidence="2" id="KW-0012">Acyltransferase</keyword>
<evidence type="ECO:0000256" key="2">
    <source>
        <dbReference type="ARBA" id="ARBA00023315"/>
    </source>
</evidence>
<dbReference type="CDD" id="cd04301">
    <property type="entry name" value="NAT_SF"/>
    <property type="match status" value="1"/>
</dbReference>
<dbReference type="EMBL" id="BMJH01000003">
    <property type="protein sequence ID" value="GGC72411.1"/>
    <property type="molecule type" value="Genomic_DNA"/>
</dbReference>
<keyword evidence="1" id="KW-0808">Transferase</keyword>
<dbReference type="GO" id="GO:0016747">
    <property type="term" value="F:acyltransferase activity, transferring groups other than amino-acyl groups"/>
    <property type="evidence" value="ECO:0007669"/>
    <property type="project" value="InterPro"/>
</dbReference>
<reference evidence="4" key="1">
    <citation type="journal article" date="2014" name="Int. J. Syst. Evol. Microbiol.">
        <title>Complete genome sequence of Corynebacterium casei LMG S-19264T (=DSM 44701T), isolated from a smear-ripened cheese.</title>
        <authorList>
            <consortium name="US DOE Joint Genome Institute (JGI-PGF)"/>
            <person name="Walter F."/>
            <person name="Albersmeier A."/>
            <person name="Kalinowski J."/>
            <person name="Ruckert C."/>
        </authorList>
    </citation>
    <scope>NUCLEOTIDE SEQUENCE</scope>
    <source>
        <strain evidence="4">CGMCC 1.15478</strain>
    </source>
</reference>
<dbReference type="Pfam" id="PF00583">
    <property type="entry name" value="Acetyltransf_1"/>
    <property type="match status" value="1"/>
</dbReference>
<comment type="caution">
    <text evidence="4">The sequence shown here is derived from an EMBL/GenBank/DDBJ whole genome shotgun (WGS) entry which is preliminary data.</text>
</comment>
<dbReference type="PROSITE" id="PS51186">
    <property type="entry name" value="GNAT"/>
    <property type="match status" value="1"/>
</dbReference>
<gene>
    <name evidence="4" type="ORF">GCM10011410_26820</name>
</gene>